<evidence type="ECO:0000313" key="2">
    <source>
        <dbReference type="Proteomes" id="UP001056120"/>
    </source>
</evidence>
<sequence length="243" mass="27302">MTLSVKNQKAMEQCLQDSLPENNFNKEDDASLNKWKSSSESIDESENCPSGGFDCNICLDTVNDPVVTLCGHLYCWPCIYKWIHHQKNPPEYPNNVQCPVCKSEVSQKTLIPLYGRGQTIELLSDKENDITIPRRPVSPRCGVPAQQHNHRIYQHAPMPMAVSGLGGMTMTNMINPTSPTTGILGEIVYERIFGNSHSTLFAYPNSYNLAGISTQRARRQADRSLSRICFFLLCCIILCLLLF</sequence>
<proteinExistence type="predicted"/>
<dbReference type="EMBL" id="CM042023">
    <property type="protein sequence ID" value="KAI3812254.1"/>
    <property type="molecule type" value="Genomic_DNA"/>
</dbReference>
<protein>
    <submittedName>
        <fullName evidence="1">Uncharacterized protein</fullName>
    </submittedName>
</protein>
<evidence type="ECO:0000313" key="1">
    <source>
        <dbReference type="EMBL" id="KAI3812254.1"/>
    </source>
</evidence>
<gene>
    <name evidence="1" type="ORF">L1987_16961</name>
</gene>
<dbReference type="Proteomes" id="UP001056120">
    <property type="component" value="Linkage Group LG06"/>
</dbReference>
<reference evidence="2" key="1">
    <citation type="journal article" date="2022" name="Mol. Ecol. Resour.">
        <title>The genomes of chicory, endive, great burdock and yacon provide insights into Asteraceae palaeo-polyploidization history and plant inulin production.</title>
        <authorList>
            <person name="Fan W."/>
            <person name="Wang S."/>
            <person name="Wang H."/>
            <person name="Wang A."/>
            <person name="Jiang F."/>
            <person name="Liu H."/>
            <person name="Zhao H."/>
            <person name="Xu D."/>
            <person name="Zhang Y."/>
        </authorList>
    </citation>
    <scope>NUCLEOTIDE SEQUENCE [LARGE SCALE GENOMIC DNA]</scope>
    <source>
        <strain evidence="2">cv. Yunnan</strain>
    </source>
</reference>
<comment type="caution">
    <text evidence="1">The sequence shown here is derived from an EMBL/GenBank/DDBJ whole genome shotgun (WGS) entry which is preliminary data.</text>
</comment>
<reference evidence="1 2" key="2">
    <citation type="journal article" date="2022" name="Mol. Ecol. Resour.">
        <title>The genomes of chicory, endive, great burdock and yacon provide insights into Asteraceae paleo-polyploidization history and plant inulin production.</title>
        <authorList>
            <person name="Fan W."/>
            <person name="Wang S."/>
            <person name="Wang H."/>
            <person name="Wang A."/>
            <person name="Jiang F."/>
            <person name="Liu H."/>
            <person name="Zhao H."/>
            <person name="Xu D."/>
            <person name="Zhang Y."/>
        </authorList>
    </citation>
    <scope>NUCLEOTIDE SEQUENCE [LARGE SCALE GENOMIC DNA]</scope>
    <source>
        <strain evidence="2">cv. Yunnan</strain>
        <tissue evidence="1">Leaves</tissue>
    </source>
</reference>
<keyword evidence="2" id="KW-1185">Reference proteome</keyword>
<organism evidence="1 2">
    <name type="scientific">Smallanthus sonchifolius</name>
    <dbReference type="NCBI Taxonomy" id="185202"/>
    <lineage>
        <taxon>Eukaryota</taxon>
        <taxon>Viridiplantae</taxon>
        <taxon>Streptophyta</taxon>
        <taxon>Embryophyta</taxon>
        <taxon>Tracheophyta</taxon>
        <taxon>Spermatophyta</taxon>
        <taxon>Magnoliopsida</taxon>
        <taxon>eudicotyledons</taxon>
        <taxon>Gunneridae</taxon>
        <taxon>Pentapetalae</taxon>
        <taxon>asterids</taxon>
        <taxon>campanulids</taxon>
        <taxon>Asterales</taxon>
        <taxon>Asteraceae</taxon>
        <taxon>Asteroideae</taxon>
        <taxon>Heliantheae alliance</taxon>
        <taxon>Millerieae</taxon>
        <taxon>Smallanthus</taxon>
    </lineage>
</organism>
<accession>A0ACB9IWE6</accession>
<name>A0ACB9IWE6_9ASTR</name>